<dbReference type="OrthoDB" id="497380at2759"/>
<dbReference type="InterPro" id="IPR012959">
    <property type="entry name" value="CPL_dom"/>
</dbReference>
<dbReference type="GO" id="GO:0003729">
    <property type="term" value="F:mRNA binding"/>
    <property type="evidence" value="ECO:0007669"/>
    <property type="project" value="TreeGrafter"/>
</dbReference>
<protein>
    <recommendedName>
        <fullName evidence="4">PUM-HD domain-containing protein</fullName>
    </recommendedName>
</protein>
<dbReference type="InterPro" id="IPR011989">
    <property type="entry name" value="ARM-like"/>
</dbReference>
<dbReference type="SMART" id="SM00025">
    <property type="entry name" value="Pumilio"/>
    <property type="match status" value="5"/>
</dbReference>
<keyword evidence="6" id="KW-1185">Reference proteome</keyword>
<name>A0A3P8BHK4_9BILA</name>
<evidence type="ECO:0000313" key="6">
    <source>
        <dbReference type="Proteomes" id="UP000270296"/>
    </source>
</evidence>
<feature type="repeat" description="Pumilio" evidence="3">
    <location>
        <begin position="91"/>
        <end position="126"/>
    </location>
</feature>
<dbReference type="InterPro" id="IPR001313">
    <property type="entry name" value="Pumilio_RNA-bd_rpt"/>
</dbReference>
<dbReference type="Proteomes" id="UP000270296">
    <property type="component" value="Unassembled WGS sequence"/>
</dbReference>
<dbReference type="SUPFAM" id="SSF48371">
    <property type="entry name" value="ARM repeat"/>
    <property type="match status" value="1"/>
</dbReference>
<evidence type="ECO:0000256" key="3">
    <source>
        <dbReference type="PROSITE-ProRule" id="PRU00317"/>
    </source>
</evidence>
<dbReference type="AlphaFoldDB" id="A0A3P8BHK4"/>
<keyword evidence="2" id="KW-0694">RNA-binding</keyword>
<dbReference type="PANTHER" id="PTHR13389:SF0">
    <property type="entry name" value="PUMILIO HOMOLOG 3"/>
    <property type="match status" value="1"/>
</dbReference>
<sequence>MLAFLFLLFLLLFIFCLFFASFSTSASSSFFDLFTFSRTVQAAVREKAVAQLFALVQGKAKQIIFAHDTVRIIQCLMAVKNRDIRNKLFDELKGDVLEIAKTKYGRFFVIKMLKYGTPFQRKYVIECFYKHIPELVHHTYASDVVEFAYSGYCSALQRYHMVSEFYGPRFSAFKGDKVESLNAVLEEQPMMKDHILKILKERLLEIVEALQDRVMEIIHTRDGVITAMNCIWFATPKQRKAVIRSMKTLVKKICLEEYGHMIMFAVFDSVDDTALVNHVIFKVLFSEMKTNIKEIAEDRYGIKVLLYLLSPRNKCYFISDTIALLSKGDGNPHSKKDQAERYRELLTYISAALITFAVDNVATLVHDVKLFTLLEEISQFAIGKANAVCKSLQPHRIHMYNRFLFLSAVCK</sequence>
<dbReference type="Pfam" id="PF08144">
    <property type="entry name" value="CPL"/>
    <property type="match status" value="1"/>
</dbReference>
<accession>A0A3P8BHK4</accession>
<dbReference type="InterPro" id="IPR040059">
    <property type="entry name" value="PUM3"/>
</dbReference>
<dbReference type="InterPro" id="IPR016024">
    <property type="entry name" value="ARM-type_fold"/>
</dbReference>
<dbReference type="Gene3D" id="1.25.10.10">
    <property type="entry name" value="Leucine-rich Repeat Variant"/>
    <property type="match status" value="1"/>
</dbReference>
<evidence type="ECO:0000256" key="2">
    <source>
        <dbReference type="ARBA" id="ARBA00022884"/>
    </source>
</evidence>
<reference evidence="5 6" key="1">
    <citation type="submission" date="2018-11" db="EMBL/GenBank/DDBJ databases">
        <authorList>
            <consortium name="Pathogen Informatics"/>
        </authorList>
    </citation>
    <scope>NUCLEOTIDE SEQUENCE [LARGE SCALE GENOMIC DNA]</scope>
</reference>
<evidence type="ECO:0000256" key="1">
    <source>
        <dbReference type="ARBA" id="ARBA00022737"/>
    </source>
</evidence>
<feature type="domain" description="PUM-HD" evidence="4">
    <location>
        <begin position="29"/>
        <end position="411"/>
    </location>
</feature>
<keyword evidence="1" id="KW-0677">Repeat</keyword>
<dbReference type="GO" id="GO:0005730">
    <property type="term" value="C:nucleolus"/>
    <property type="evidence" value="ECO:0007669"/>
    <property type="project" value="TreeGrafter"/>
</dbReference>
<gene>
    <name evidence="5" type="ORF">SBAD_LOCUS8407</name>
</gene>
<dbReference type="GO" id="GO:0006417">
    <property type="term" value="P:regulation of translation"/>
    <property type="evidence" value="ECO:0007669"/>
    <property type="project" value="TreeGrafter"/>
</dbReference>
<dbReference type="EMBL" id="UZAM01011561">
    <property type="protein sequence ID" value="VDP16960.1"/>
    <property type="molecule type" value="Genomic_DNA"/>
</dbReference>
<dbReference type="InterPro" id="IPR033133">
    <property type="entry name" value="PUM-HD"/>
</dbReference>
<dbReference type="PROSITE" id="PS50302">
    <property type="entry name" value="PUM"/>
    <property type="match status" value="1"/>
</dbReference>
<dbReference type="PROSITE" id="PS50303">
    <property type="entry name" value="PUM_HD"/>
    <property type="match status" value="1"/>
</dbReference>
<organism evidence="5 6">
    <name type="scientific">Soboliphyme baturini</name>
    <dbReference type="NCBI Taxonomy" id="241478"/>
    <lineage>
        <taxon>Eukaryota</taxon>
        <taxon>Metazoa</taxon>
        <taxon>Ecdysozoa</taxon>
        <taxon>Nematoda</taxon>
        <taxon>Enoplea</taxon>
        <taxon>Dorylaimia</taxon>
        <taxon>Dioctophymatida</taxon>
        <taxon>Dioctophymatoidea</taxon>
        <taxon>Soboliphymatidae</taxon>
        <taxon>Soboliphyme</taxon>
    </lineage>
</organism>
<evidence type="ECO:0000313" key="5">
    <source>
        <dbReference type="EMBL" id="VDP16960.1"/>
    </source>
</evidence>
<evidence type="ECO:0000259" key="4">
    <source>
        <dbReference type="PROSITE" id="PS50303"/>
    </source>
</evidence>
<proteinExistence type="predicted"/>
<dbReference type="PANTHER" id="PTHR13389">
    <property type="entry name" value="PUMILIO HOMOLOG 3"/>
    <property type="match status" value="1"/>
</dbReference>